<dbReference type="OrthoDB" id="6071166at2759"/>
<reference evidence="1" key="1">
    <citation type="submission" date="2020-04" db="EMBL/GenBank/DDBJ databases">
        <authorList>
            <person name="Alioto T."/>
            <person name="Alioto T."/>
            <person name="Gomez Garrido J."/>
        </authorList>
    </citation>
    <scope>NUCLEOTIDE SEQUENCE</scope>
    <source>
        <strain evidence="1">A484AB</strain>
    </source>
</reference>
<comment type="caution">
    <text evidence="1">The sequence shown here is derived from an EMBL/GenBank/DDBJ whole genome shotgun (WGS) entry which is preliminary data.</text>
</comment>
<proteinExistence type="predicted"/>
<organism evidence="1 2">
    <name type="scientific">Paramuricea clavata</name>
    <name type="common">Red gorgonian</name>
    <name type="synonym">Violescent sea-whip</name>
    <dbReference type="NCBI Taxonomy" id="317549"/>
    <lineage>
        <taxon>Eukaryota</taxon>
        <taxon>Metazoa</taxon>
        <taxon>Cnidaria</taxon>
        <taxon>Anthozoa</taxon>
        <taxon>Octocorallia</taxon>
        <taxon>Malacalcyonacea</taxon>
        <taxon>Plexauridae</taxon>
        <taxon>Paramuricea</taxon>
    </lineage>
</organism>
<evidence type="ECO:0000313" key="1">
    <source>
        <dbReference type="EMBL" id="CAB4030779.1"/>
    </source>
</evidence>
<accession>A0A6S7LE12</accession>
<name>A0A6S7LE12_PARCT</name>
<sequence length="295" mass="33101">RTPSTTISTFTTTKITTQDNQPSSVSKKEATTSTISTTPTISSKKIADDSSRIILISTTVGGGVFLSIVLIALLVKCQRQKRASKLSSPVDIPLEAVGTPQEPLVIDEEPGYETVPRVTVRDYYEDVTTNANKSKDISFEGKTLHYEEVDIPSNAVRNTSGYTEYKERPFIVNLKGTRDDGGYRALLKENGRHIIPDEPQYETPSVGYEEPKISPENPGYTELDKNRLQGRNAMDDDTYQKLLKRDSSYVMPAHENIRESYEDIKMGRNVPDYTDLDLSKREAEDYPAYQELVKT</sequence>
<gene>
    <name evidence="1" type="ORF">PACLA_8A014537</name>
</gene>
<evidence type="ECO:0000313" key="2">
    <source>
        <dbReference type="Proteomes" id="UP001152795"/>
    </source>
</evidence>
<dbReference type="AlphaFoldDB" id="A0A6S7LE12"/>
<dbReference type="Proteomes" id="UP001152795">
    <property type="component" value="Unassembled WGS sequence"/>
</dbReference>
<dbReference type="EMBL" id="CACRXK020017132">
    <property type="protein sequence ID" value="CAB4030779.1"/>
    <property type="molecule type" value="Genomic_DNA"/>
</dbReference>
<protein>
    <submittedName>
        <fullName evidence="1">Uncharacterized protein</fullName>
    </submittedName>
</protein>
<keyword evidence="2" id="KW-1185">Reference proteome</keyword>
<feature type="non-terminal residue" evidence="1">
    <location>
        <position position="295"/>
    </location>
</feature>